<dbReference type="Proteomes" id="UP001500102">
    <property type="component" value="Unassembled WGS sequence"/>
</dbReference>
<reference evidence="3" key="1">
    <citation type="journal article" date="2019" name="Int. J. Syst. Evol. Microbiol.">
        <title>The Global Catalogue of Microorganisms (GCM) 10K type strain sequencing project: providing services to taxonomists for standard genome sequencing and annotation.</title>
        <authorList>
            <consortium name="The Broad Institute Genomics Platform"/>
            <consortium name="The Broad Institute Genome Sequencing Center for Infectious Disease"/>
            <person name="Wu L."/>
            <person name="Ma J."/>
        </authorList>
    </citation>
    <scope>NUCLEOTIDE SEQUENCE [LARGE SCALE GENOMIC DNA]</scope>
    <source>
        <strain evidence="3">JCM 15921</strain>
    </source>
</reference>
<accession>A0ABP5L4R6</accession>
<feature type="domain" description="Beta-lactamase class A catalytic" evidence="1">
    <location>
        <begin position="153"/>
        <end position="253"/>
    </location>
</feature>
<keyword evidence="3" id="KW-1185">Reference proteome</keyword>
<feature type="domain" description="Beta-lactamase class A catalytic" evidence="1">
    <location>
        <begin position="74"/>
        <end position="123"/>
    </location>
</feature>
<name>A0ABP5L4R6_9MICC</name>
<sequence>MILIWAAAALVLAAVVVFGAIRTGPSPEGDFLTVSHRQAQSQSAAPPSPSPRAAVDLPAEIQRIIGGHPDHRIGVAIMDTSDGALQSYGDVAPYTAASTAKVLTAAAYYHLVETGEKSLDTQLGAFTAAFQLKAMINTSSDDSWILLMRDIGYPRLTDYAATLGITYDPEQNLLAPADMARLLQQLSTGKLLNTGHTAELLGYMQHTNDEDLIPAAVSPEITVHHKYGVVEGYVHDAALLSAGDRSYAVVIYTWGPNDADSAARLELIHELTHQLTGALFGQ</sequence>
<dbReference type="SUPFAM" id="SSF56601">
    <property type="entry name" value="beta-lactamase/transpeptidase-like"/>
    <property type="match status" value="1"/>
</dbReference>
<gene>
    <name evidence="2" type="ORF">GCM10009825_28950</name>
</gene>
<comment type="caution">
    <text evidence="2">The sequence shown here is derived from an EMBL/GenBank/DDBJ whole genome shotgun (WGS) entry which is preliminary data.</text>
</comment>
<dbReference type="Pfam" id="PF13354">
    <property type="entry name" value="Beta-lactamase2"/>
    <property type="match status" value="2"/>
</dbReference>
<dbReference type="InterPro" id="IPR012338">
    <property type="entry name" value="Beta-lactam/transpept-like"/>
</dbReference>
<evidence type="ECO:0000313" key="2">
    <source>
        <dbReference type="EMBL" id="GAA2140872.1"/>
    </source>
</evidence>
<protein>
    <recommendedName>
        <fullName evidence="1">Beta-lactamase class A catalytic domain-containing protein</fullName>
    </recommendedName>
</protein>
<organism evidence="2 3">
    <name type="scientific">Arthrobacter humicola</name>
    <dbReference type="NCBI Taxonomy" id="409291"/>
    <lineage>
        <taxon>Bacteria</taxon>
        <taxon>Bacillati</taxon>
        <taxon>Actinomycetota</taxon>
        <taxon>Actinomycetes</taxon>
        <taxon>Micrococcales</taxon>
        <taxon>Micrococcaceae</taxon>
        <taxon>Arthrobacter</taxon>
    </lineage>
</organism>
<dbReference type="Gene3D" id="3.40.710.10">
    <property type="entry name" value="DD-peptidase/beta-lactamase superfamily"/>
    <property type="match status" value="1"/>
</dbReference>
<dbReference type="PANTHER" id="PTHR35333">
    <property type="entry name" value="BETA-LACTAMASE"/>
    <property type="match status" value="1"/>
</dbReference>
<evidence type="ECO:0000259" key="1">
    <source>
        <dbReference type="Pfam" id="PF13354"/>
    </source>
</evidence>
<evidence type="ECO:0000313" key="3">
    <source>
        <dbReference type="Proteomes" id="UP001500102"/>
    </source>
</evidence>
<dbReference type="EMBL" id="BAAAQB010000037">
    <property type="protein sequence ID" value="GAA2140872.1"/>
    <property type="molecule type" value="Genomic_DNA"/>
</dbReference>
<proteinExistence type="predicted"/>
<dbReference type="PANTHER" id="PTHR35333:SF3">
    <property type="entry name" value="BETA-LACTAMASE-TYPE TRANSPEPTIDASE FOLD CONTAINING PROTEIN"/>
    <property type="match status" value="1"/>
</dbReference>
<dbReference type="InterPro" id="IPR000871">
    <property type="entry name" value="Beta-lactam_class-A"/>
</dbReference>
<dbReference type="RefSeq" id="WP_344367119.1">
    <property type="nucleotide sequence ID" value="NZ_BAAAQB010000037.1"/>
</dbReference>
<dbReference type="InterPro" id="IPR045155">
    <property type="entry name" value="Beta-lactam_cat"/>
</dbReference>